<proteinExistence type="predicted"/>
<reference evidence="1" key="1">
    <citation type="submission" date="2024-09" db="EMBL/GenBank/DDBJ databases">
        <title>Black Yeasts Isolated from many extreme environments.</title>
        <authorList>
            <person name="Coleine C."/>
            <person name="Stajich J.E."/>
            <person name="Selbmann L."/>
        </authorList>
    </citation>
    <scope>NUCLEOTIDE SEQUENCE</scope>
    <source>
        <strain evidence="1">CCFEE 5737</strain>
    </source>
</reference>
<gene>
    <name evidence="1" type="ORF">LTS18_008601</name>
</gene>
<dbReference type="EMBL" id="JAWDJW010000226">
    <property type="protein sequence ID" value="KAK3081257.1"/>
    <property type="molecule type" value="Genomic_DNA"/>
</dbReference>
<name>A0ACC3DXP4_9PEZI</name>
<dbReference type="Proteomes" id="UP001186974">
    <property type="component" value="Unassembled WGS sequence"/>
</dbReference>
<keyword evidence="2" id="KW-1185">Reference proteome</keyword>
<protein>
    <submittedName>
        <fullName evidence="1">Uncharacterized protein</fullName>
    </submittedName>
</protein>
<evidence type="ECO:0000313" key="1">
    <source>
        <dbReference type="EMBL" id="KAK3081257.1"/>
    </source>
</evidence>
<comment type="caution">
    <text evidence="1">The sequence shown here is derived from an EMBL/GenBank/DDBJ whole genome shotgun (WGS) entry which is preliminary data.</text>
</comment>
<organism evidence="1 2">
    <name type="scientific">Coniosporium uncinatum</name>
    <dbReference type="NCBI Taxonomy" id="93489"/>
    <lineage>
        <taxon>Eukaryota</taxon>
        <taxon>Fungi</taxon>
        <taxon>Dikarya</taxon>
        <taxon>Ascomycota</taxon>
        <taxon>Pezizomycotina</taxon>
        <taxon>Dothideomycetes</taxon>
        <taxon>Dothideomycetes incertae sedis</taxon>
        <taxon>Coniosporium</taxon>
    </lineage>
</organism>
<evidence type="ECO:0000313" key="2">
    <source>
        <dbReference type="Proteomes" id="UP001186974"/>
    </source>
</evidence>
<sequence length="646" mass="73720">MQVEVDVETRDRPTRRSEVVTELMHKSEATPWLRATGHYSHLEGLPLKEIPVSYQLPNEDEEPELSLICSSIGRVLRKDMAVLRSDEGKESRQLSRLNAKLLNTFRGAEMSQGPIKPLQNGKSIGTYISCWQKLVCYFYRITRDDPLRVPGKKLFRPTERQKEAFAEVWRQAENLEKTGPREKKVGGGERKNDEDEDEDSRIERSERKFDRAVLNASLSLIQQHLLDRVFDSAMVSFAAMLAWDSTKQTWRDVNNYTPYLSQLIYDCQIVVLSYCLDLIGSGGARSMTRCIVSIRDEWLLNDTAGPVAELSGYRLLGFEIGRDTVNQAQMRWHGDENTIVYKDVQLTMDQVKELVAKELHAARDILERDLCFGMEGAPLYEPAELVDNWDASMPGQSFLTDTRNAPYLSDGQTWIFDQLRLRPELMKLMYRARSKHHDGTGSWQLSSNAVAEYENAVQHFLESMMVLTHVASGQPARRPELLGLRVCNRQADKRNIFVHNGHIIFILTYHKSLNIVHASRYPLRVLLPEVAVLLLQYLVLVLPFRAWLAKETTSSENISEYLWHDGKEVWSEDKMTRVFLSRTTQAIGVRVNVQAWRQIAVGIAIKKLSGQSYQHDLDLAADGFAGGEREGETAESGGGMPEAMRW</sequence>
<accession>A0ACC3DXP4</accession>